<gene>
    <name evidence="3" type="ORF">E4O92_01290</name>
</gene>
<dbReference type="RefSeq" id="WP_135187931.1">
    <property type="nucleotide sequence ID" value="NZ_SPUM01000007.1"/>
</dbReference>
<protein>
    <recommendedName>
        <fullName evidence="2">Antitoxin</fullName>
    </recommendedName>
</protein>
<dbReference type="EMBL" id="SPUM01000007">
    <property type="protein sequence ID" value="TFW35814.1"/>
    <property type="molecule type" value="Genomic_DNA"/>
</dbReference>
<dbReference type="AlphaFoldDB" id="A0A4Y9TAX3"/>
<name>A0A4Y9TAX3_9BURK</name>
<reference evidence="3 4" key="1">
    <citation type="submission" date="2019-03" db="EMBL/GenBank/DDBJ databases">
        <title>Draft genome of Massilia hortus sp. nov., a novel bacterial species of the Oxalobacteraceae family.</title>
        <authorList>
            <person name="Peta V."/>
            <person name="Raths R."/>
            <person name="Bucking H."/>
        </authorList>
    </citation>
    <scope>NUCLEOTIDE SEQUENCE [LARGE SCALE GENOMIC DNA]</scope>
    <source>
        <strain evidence="3 4">ONC3</strain>
    </source>
</reference>
<dbReference type="PANTHER" id="PTHR35377">
    <property type="entry name" value="ANTITOXIN VAPB49-RELATED-RELATED"/>
    <property type="match status" value="1"/>
</dbReference>
<dbReference type="InterPro" id="IPR006442">
    <property type="entry name" value="Antitoxin_Phd/YefM"/>
</dbReference>
<comment type="caution">
    <text evidence="3">The sequence shown here is derived from an EMBL/GenBank/DDBJ whole genome shotgun (WGS) entry which is preliminary data.</text>
</comment>
<dbReference type="OrthoDB" id="9800503at2"/>
<evidence type="ECO:0000256" key="2">
    <source>
        <dbReference type="RuleBase" id="RU362080"/>
    </source>
</evidence>
<dbReference type="Proteomes" id="UP000297258">
    <property type="component" value="Unassembled WGS sequence"/>
</dbReference>
<accession>A0A4Y9TAX3</accession>
<dbReference type="Gene3D" id="3.40.1620.10">
    <property type="entry name" value="YefM-like domain"/>
    <property type="match status" value="1"/>
</dbReference>
<comment type="function">
    <text evidence="2">Antitoxin component of a type II toxin-antitoxin (TA) system.</text>
</comment>
<keyword evidence="4" id="KW-1185">Reference proteome</keyword>
<dbReference type="NCBIfam" id="TIGR01552">
    <property type="entry name" value="phd_fam"/>
    <property type="match status" value="1"/>
</dbReference>
<dbReference type="InterPro" id="IPR051416">
    <property type="entry name" value="phD-YefM_TA_antitoxins"/>
</dbReference>
<evidence type="ECO:0000313" key="4">
    <source>
        <dbReference type="Proteomes" id="UP000297258"/>
    </source>
</evidence>
<dbReference type="Pfam" id="PF02604">
    <property type="entry name" value="PhdYeFM_antitox"/>
    <property type="match status" value="1"/>
</dbReference>
<evidence type="ECO:0000313" key="3">
    <source>
        <dbReference type="EMBL" id="TFW35814.1"/>
    </source>
</evidence>
<organism evidence="3 4">
    <name type="scientific">Massilia horti</name>
    <dbReference type="NCBI Taxonomy" id="2562153"/>
    <lineage>
        <taxon>Bacteria</taxon>
        <taxon>Pseudomonadati</taxon>
        <taxon>Pseudomonadota</taxon>
        <taxon>Betaproteobacteria</taxon>
        <taxon>Burkholderiales</taxon>
        <taxon>Oxalobacteraceae</taxon>
        <taxon>Telluria group</taxon>
        <taxon>Massilia</taxon>
    </lineage>
</organism>
<proteinExistence type="inferred from homology"/>
<evidence type="ECO:0000256" key="1">
    <source>
        <dbReference type="ARBA" id="ARBA00009981"/>
    </source>
</evidence>
<dbReference type="InterPro" id="IPR036165">
    <property type="entry name" value="YefM-like_sf"/>
</dbReference>
<sequence length="78" mass="8586">MRTVNLADAKAHLSQLIELVEAGEEVTITKRGKPVVRLIATQPPQQQLPSLAELRAKMPRQPGDAGAFIRSLRESNRS</sequence>
<comment type="similarity">
    <text evidence="1 2">Belongs to the phD/YefM antitoxin family.</text>
</comment>
<dbReference type="SUPFAM" id="SSF143120">
    <property type="entry name" value="YefM-like"/>
    <property type="match status" value="1"/>
</dbReference>